<dbReference type="STRING" id="1219043.SCH01S_15_00500"/>
<keyword evidence="1 3" id="KW-0597">Phosphoprotein</keyword>
<evidence type="ECO:0000313" key="6">
    <source>
        <dbReference type="EMBL" id="GAO38425.1"/>
    </source>
</evidence>
<feature type="modified residue" description="4-aspartylphosphate" evidence="3">
    <location>
        <position position="79"/>
    </location>
</feature>
<proteinExistence type="predicted"/>
<feature type="region of interest" description="Disordered" evidence="4">
    <location>
        <begin position="1"/>
        <end position="22"/>
    </location>
</feature>
<dbReference type="InterPro" id="IPR011006">
    <property type="entry name" value="CheY-like_superfamily"/>
</dbReference>
<comment type="caution">
    <text evidence="6">The sequence shown here is derived from an EMBL/GenBank/DDBJ whole genome shotgun (WGS) entry which is preliminary data.</text>
</comment>
<dbReference type="GO" id="GO:0000160">
    <property type="term" value="P:phosphorelay signal transduction system"/>
    <property type="evidence" value="ECO:0007669"/>
    <property type="project" value="UniProtKB-KW"/>
</dbReference>
<dbReference type="SUPFAM" id="SSF52172">
    <property type="entry name" value="CheY-like"/>
    <property type="match status" value="1"/>
</dbReference>
<organism evidence="6 7">
    <name type="scientific">Sphingomonas changbaiensis NBRC 104936</name>
    <dbReference type="NCBI Taxonomy" id="1219043"/>
    <lineage>
        <taxon>Bacteria</taxon>
        <taxon>Pseudomonadati</taxon>
        <taxon>Pseudomonadota</taxon>
        <taxon>Alphaproteobacteria</taxon>
        <taxon>Sphingomonadales</taxon>
        <taxon>Sphingomonadaceae</taxon>
        <taxon>Sphingomonas</taxon>
    </lineage>
</organism>
<dbReference type="EMBL" id="BBWU01000015">
    <property type="protein sequence ID" value="GAO38425.1"/>
    <property type="molecule type" value="Genomic_DNA"/>
</dbReference>
<evidence type="ECO:0000256" key="2">
    <source>
        <dbReference type="ARBA" id="ARBA00023012"/>
    </source>
</evidence>
<dbReference type="PANTHER" id="PTHR44591">
    <property type="entry name" value="STRESS RESPONSE REGULATOR PROTEIN 1"/>
    <property type="match status" value="1"/>
</dbReference>
<keyword evidence="7" id="KW-1185">Reference proteome</keyword>
<evidence type="ECO:0000256" key="1">
    <source>
        <dbReference type="ARBA" id="ARBA00022553"/>
    </source>
</evidence>
<evidence type="ECO:0000256" key="3">
    <source>
        <dbReference type="PROSITE-ProRule" id="PRU00169"/>
    </source>
</evidence>
<dbReference type="Proteomes" id="UP000033202">
    <property type="component" value="Unassembled WGS sequence"/>
</dbReference>
<dbReference type="OrthoDB" id="9800897at2"/>
<evidence type="ECO:0000313" key="7">
    <source>
        <dbReference type="Proteomes" id="UP000033202"/>
    </source>
</evidence>
<feature type="domain" description="Response regulatory" evidence="5">
    <location>
        <begin position="29"/>
        <end position="146"/>
    </location>
</feature>
<sequence>MTKPSYDDISDIPESWDDDSGSVTPDQLKVLIVDDDELMRRLVLRALTAFGFTRIHIAENGAEGLAAAVRETPDIIISDYNMPEMHGLELVEAIRGNGALDQTVIIMLSAADDQVVIENARDLGADTFMVKPFERADLKNLIGTLYHRFNCAKILWPA</sequence>
<dbReference type="SMART" id="SM00448">
    <property type="entry name" value="REC"/>
    <property type="match status" value="1"/>
</dbReference>
<dbReference type="Pfam" id="PF00072">
    <property type="entry name" value="Response_reg"/>
    <property type="match status" value="1"/>
</dbReference>
<dbReference type="PROSITE" id="PS50110">
    <property type="entry name" value="RESPONSE_REGULATORY"/>
    <property type="match status" value="1"/>
</dbReference>
<accession>A0A0E9MMT8</accession>
<reference evidence="6 7" key="1">
    <citation type="submission" date="2015-04" db="EMBL/GenBank/DDBJ databases">
        <title>Whole genome shotgun sequence of Sphingomonas changbaiensis NBRC 104936.</title>
        <authorList>
            <person name="Katano-Makiyama Y."/>
            <person name="Hosoyama A."/>
            <person name="Hashimoto M."/>
            <person name="Noguchi M."/>
            <person name="Tsuchikane K."/>
            <person name="Ohji S."/>
            <person name="Yamazoe A."/>
            <person name="Ichikawa N."/>
            <person name="Kimura A."/>
            <person name="Fujita N."/>
        </authorList>
    </citation>
    <scope>NUCLEOTIDE SEQUENCE [LARGE SCALE GENOMIC DNA]</scope>
    <source>
        <strain evidence="6 7">NBRC 104936</strain>
    </source>
</reference>
<dbReference type="InterPro" id="IPR050595">
    <property type="entry name" value="Bact_response_regulator"/>
</dbReference>
<gene>
    <name evidence="6" type="primary">cheY</name>
    <name evidence="6" type="ORF">SCH01S_15_00500</name>
</gene>
<dbReference type="Gene3D" id="3.40.50.2300">
    <property type="match status" value="1"/>
</dbReference>
<dbReference type="InterPro" id="IPR001789">
    <property type="entry name" value="Sig_transdc_resp-reg_receiver"/>
</dbReference>
<feature type="compositionally biased region" description="Acidic residues" evidence="4">
    <location>
        <begin position="8"/>
        <end position="20"/>
    </location>
</feature>
<dbReference type="PANTHER" id="PTHR44591:SF14">
    <property type="entry name" value="PROTEIN PILG"/>
    <property type="match status" value="1"/>
</dbReference>
<evidence type="ECO:0000259" key="5">
    <source>
        <dbReference type="PROSITE" id="PS50110"/>
    </source>
</evidence>
<keyword evidence="2" id="KW-0902">Two-component regulatory system</keyword>
<name>A0A0E9MMT8_9SPHN</name>
<protein>
    <submittedName>
        <fullName evidence="6">Chemotaxis response regulator CheY</fullName>
    </submittedName>
</protein>
<evidence type="ECO:0000256" key="4">
    <source>
        <dbReference type="SAM" id="MobiDB-lite"/>
    </source>
</evidence>
<dbReference type="RefSeq" id="WP_052733741.1">
    <property type="nucleotide sequence ID" value="NZ_BBWU01000015.1"/>
</dbReference>
<dbReference type="AlphaFoldDB" id="A0A0E9MMT8"/>